<protein>
    <recommendedName>
        <fullName evidence="4">C-type lectin domain-containing protein</fullName>
    </recommendedName>
</protein>
<evidence type="ECO:0008006" key="4">
    <source>
        <dbReference type="Google" id="ProtNLM"/>
    </source>
</evidence>
<evidence type="ECO:0000256" key="1">
    <source>
        <dbReference type="SAM" id="SignalP"/>
    </source>
</evidence>
<dbReference type="AlphaFoldDB" id="A0A6J8CT09"/>
<keyword evidence="3" id="KW-1185">Reference proteome</keyword>
<evidence type="ECO:0000313" key="3">
    <source>
        <dbReference type="Proteomes" id="UP000507470"/>
    </source>
</evidence>
<dbReference type="EMBL" id="CACVKT020006043">
    <property type="protein sequence ID" value="CAC5399698.1"/>
    <property type="molecule type" value="Genomic_DNA"/>
</dbReference>
<dbReference type="Proteomes" id="UP000507470">
    <property type="component" value="Unassembled WGS sequence"/>
</dbReference>
<sequence>MAVPMVAMAMMTMMSPVNGGTTSGTSVATTIVPVTVPTTQAAAQTTQCVPTINCPKGYVLLDDQTTSANCYFNSVQNGVETKTWANAQASCAMTPGAYLWRPNSAEEGSAVFDMFLLGSNTNIWTGANNPGHDDNYVFAVDNGAFPIRIIPLETISRDQIYRPRLVDIGRDWLRQLETSQKDYVETGRE</sequence>
<dbReference type="OrthoDB" id="10308969at2759"/>
<dbReference type="Gene3D" id="3.10.100.10">
    <property type="entry name" value="Mannose-Binding Protein A, subunit A"/>
    <property type="match status" value="1"/>
</dbReference>
<reference evidence="2 3" key="1">
    <citation type="submission" date="2020-06" db="EMBL/GenBank/DDBJ databases">
        <authorList>
            <person name="Li R."/>
            <person name="Bekaert M."/>
        </authorList>
    </citation>
    <scope>NUCLEOTIDE SEQUENCE [LARGE SCALE GENOMIC DNA]</scope>
    <source>
        <strain evidence="3">wild</strain>
    </source>
</reference>
<evidence type="ECO:0000313" key="2">
    <source>
        <dbReference type="EMBL" id="CAC5399698.1"/>
    </source>
</evidence>
<dbReference type="SUPFAM" id="SSF56436">
    <property type="entry name" value="C-type lectin-like"/>
    <property type="match status" value="1"/>
</dbReference>
<dbReference type="InterPro" id="IPR016186">
    <property type="entry name" value="C-type_lectin-like/link_sf"/>
</dbReference>
<dbReference type="InterPro" id="IPR016187">
    <property type="entry name" value="CTDL_fold"/>
</dbReference>
<keyword evidence="1" id="KW-0732">Signal</keyword>
<accession>A0A6J8CT09</accession>
<feature type="chain" id="PRO_5026771483" description="C-type lectin domain-containing protein" evidence="1">
    <location>
        <begin position="20"/>
        <end position="189"/>
    </location>
</feature>
<organism evidence="2 3">
    <name type="scientific">Mytilus coruscus</name>
    <name type="common">Sea mussel</name>
    <dbReference type="NCBI Taxonomy" id="42192"/>
    <lineage>
        <taxon>Eukaryota</taxon>
        <taxon>Metazoa</taxon>
        <taxon>Spiralia</taxon>
        <taxon>Lophotrochozoa</taxon>
        <taxon>Mollusca</taxon>
        <taxon>Bivalvia</taxon>
        <taxon>Autobranchia</taxon>
        <taxon>Pteriomorphia</taxon>
        <taxon>Mytilida</taxon>
        <taxon>Mytiloidea</taxon>
        <taxon>Mytilidae</taxon>
        <taxon>Mytilinae</taxon>
        <taxon>Mytilus</taxon>
    </lineage>
</organism>
<dbReference type="CDD" id="cd00037">
    <property type="entry name" value="CLECT"/>
    <property type="match status" value="1"/>
</dbReference>
<gene>
    <name evidence="2" type="ORF">MCOR_33940</name>
</gene>
<proteinExistence type="predicted"/>
<name>A0A6J8CT09_MYTCO</name>
<feature type="signal peptide" evidence="1">
    <location>
        <begin position="1"/>
        <end position="19"/>
    </location>
</feature>